<evidence type="ECO:0000313" key="2">
    <source>
        <dbReference type="Proteomes" id="UP000694886"/>
    </source>
</evidence>
<dbReference type="Gramene" id="Tc04v2_t003930.1">
    <property type="protein sequence ID" value="Tc04v2_p003930.1"/>
    <property type="gene ID" value="Tc04v2_g003930"/>
</dbReference>
<dbReference type="PANTHER" id="PTHR35317">
    <property type="entry name" value="OS04G0629600 PROTEIN"/>
    <property type="match status" value="1"/>
</dbReference>
<evidence type="ECO:0000313" key="3">
    <source>
        <dbReference type="RefSeq" id="XP_017974456.1"/>
    </source>
</evidence>
<name>A0AB32W9A6_THECC</name>
<protein>
    <submittedName>
        <fullName evidence="3">Uncharacterized protein LOC108661543</fullName>
    </submittedName>
</protein>
<dbReference type="PANTHER" id="PTHR35317:SF31">
    <property type="entry name" value="DUF4219 DOMAIN-CONTAINING PROTEIN"/>
    <property type="match status" value="1"/>
</dbReference>
<sequence length="136" mass="15631">MALILKGLDNLSLSLSSSNHMATTGFSASSPPIFSRVNYPFWAVKMRTYLQAFDIWDSIEFGEALVQRHANPTLAQIKQHSEDVVKSLKEEYQGSDRTRTMQVLNLSRQFELMKMKEEDSIQDYTDKLLKLVNQLK</sequence>
<dbReference type="Pfam" id="PF14223">
    <property type="entry name" value="Retrotran_gag_2"/>
    <property type="match status" value="1"/>
</dbReference>
<gene>
    <name evidence="3" type="primary">LOC108661543</name>
</gene>
<evidence type="ECO:0000259" key="1">
    <source>
        <dbReference type="Pfam" id="PF13961"/>
    </source>
</evidence>
<dbReference type="InterPro" id="IPR025314">
    <property type="entry name" value="DUF4219"/>
</dbReference>
<dbReference type="Proteomes" id="UP000694886">
    <property type="component" value="Chromosome 4"/>
</dbReference>
<organism evidence="2 3">
    <name type="scientific">Theobroma cacao</name>
    <name type="common">Cacao</name>
    <name type="synonym">Cocoa</name>
    <dbReference type="NCBI Taxonomy" id="3641"/>
    <lineage>
        <taxon>Eukaryota</taxon>
        <taxon>Viridiplantae</taxon>
        <taxon>Streptophyta</taxon>
        <taxon>Embryophyta</taxon>
        <taxon>Tracheophyta</taxon>
        <taxon>Spermatophyta</taxon>
        <taxon>Magnoliopsida</taxon>
        <taxon>eudicotyledons</taxon>
        <taxon>Gunneridae</taxon>
        <taxon>Pentapetalae</taxon>
        <taxon>rosids</taxon>
        <taxon>malvids</taxon>
        <taxon>Malvales</taxon>
        <taxon>Malvaceae</taxon>
        <taxon>Byttnerioideae</taxon>
        <taxon>Theobroma</taxon>
    </lineage>
</organism>
<dbReference type="RefSeq" id="XP_017974456.1">
    <property type="nucleotide sequence ID" value="XM_018118967.1"/>
</dbReference>
<dbReference type="AlphaFoldDB" id="A0AB32W9A6"/>
<reference evidence="3" key="2">
    <citation type="submission" date="2025-08" db="UniProtKB">
        <authorList>
            <consortium name="RefSeq"/>
        </authorList>
    </citation>
    <scope>IDENTIFICATION</scope>
</reference>
<reference evidence="2" key="1">
    <citation type="journal article" date="1997" name="Nucleic Acids Res.">
        <title>tRNAscan-SE: a program for improved detection of transfer RNA genes in genomic sequence.</title>
        <authorList>
            <person name="Lowe T.M."/>
            <person name="Eddy S.R."/>
        </authorList>
    </citation>
    <scope>NUCLEOTIDE SEQUENCE [LARGE SCALE GENOMIC DNA]</scope>
    <source>
        <strain evidence="2">r\B97-61/B2</strain>
    </source>
</reference>
<dbReference type="KEGG" id="tcc:108661543"/>
<dbReference type="Pfam" id="PF13961">
    <property type="entry name" value="DUF4219"/>
    <property type="match status" value="1"/>
</dbReference>
<accession>A0AB32W9A6</accession>
<proteinExistence type="predicted"/>
<dbReference type="GeneID" id="108661543"/>
<feature type="domain" description="DUF4219" evidence="1">
    <location>
        <begin position="36"/>
        <end position="59"/>
    </location>
</feature>